<dbReference type="AlphaFoldDB" id="F7ZDW8"/>
<evidence type="ECO:0008006" key="3">
    <source>
        <dbReference type="Google" id="ProtNLM"/>
    </source>
</evidence>
<protein>
    <recommendedName>
        <fullName evidence="3">Transposase</fullName>
    </recommendedName>
</protein>
<organism evidence="1 2">
    <name type="scientific">Roseobacter litoralis (strain ATCC 49566 / DSM 6996 / JCM 21268 / NBRC 15278 / OCh 149)</name>
    <dbReference type="NCBI Taxonomy" id="391595"/>
    <lineage>
        <taxon>Bacteria</taxon>
        <taxon>Pseudomonadati</taxon>
        <taxon>Pseudomonadota</taxon>
        <taxon>Alphaproteobacteria</taxon>
        <taxon>Rhodobacterales</taxon>
        <taxon>Roseobacteraceae</taxon>
        <taxon>Roseobacter</taxon>
    </lineage>
</organism>
<dbReference type="EMBL" id="CP002623">
    <property type="protein sequence ID" value="AEI92087.1"/>
    <property type="molecule type" value="Genomic_DNA"/>
</dbReference>
<keyword evidence="2" id="KW-1185">Reference proteome</keyword>
<gene>
    <name evidence="1" type="ordered locus">RLO149_c000550</name>
</gene>
<sequence length="113" mass="12801">MISEKLLVKRSNYGNVRMAKILSEAESGVSVADLYREHNISCKRFHKCRFIYSRIGASPITPAKALNEESKRLKKIYLEEPATLFSQGSALKKAVRPSIINRTRNQSVSHYSS</sequence>
<dbReference type="Proteomes" id="UP000001353">
    <property type="component" value="Chromosome"/>
</dbReference>
<dbReference type="KEGG" id="rli:RLO149_c000550"/>
<dbReference type="HOGENOM" id="CLU_2131665_0_0_5"/>
<dbReference type="eggNOG" id="COG2963">
    <property type="taxonomic scope" value="Bacteria"/>
</dbReference>
<evidence type="ECO:0000313" key="2">
    <source>
        <dbReference type="Proteomes" id="UP000001353"/>
    </source>
</evidence>
<proteinExistence type="predicted"/>
<dbReference type="STRING" id="391595.RLO149_c000550"/>
<reference evidence="1 2" key="1">
    <citation type="journal article" date="2011" name="BMC Genomics">
        <title>Comparative genome analysis and genome-guided physiological analysis of Roseobacter litoralis.</title>
        <authorList>
            <person name="Kalhoefer D."/>
            <person name="Thole S."/>
            <person name="Voget S."/>
            <person name="Lehmann R."/>
            <person name="Liesegang H."/>
            <person name="Wollher A."/>
            <person name="Daniel R."/>
            <person name="Simon M."/>
            <person name="Brinkhoff T."/>
        </authorList>
    </citation>
    <scope>NUCLEOTIDE SEQUENCE [LARGE SCALE GENOMIC DNA]</scope>
    <source>
        <strain evidence="2">ATCC 49566 / DSM 6996 / JCM 21268 / NBRC 15278 / OCh 149</strain>
    </source>
</reference>
<evidence type="ECO:0000313" key="1">
    <source>
        <dbReference type="EMBL" id="AEI92087.1"/>
    </source>
</evidence>
<accession>F7ZDW8</accession>
<name>F7ZDW8_ROSLO</name>